<evidence type="ECO:0000256" key="2">
    <source>
        <dbReference type="SAM" id="SignalP"/>
    </source>
</evidence>
<reference evidence="3 4" key="1">
    <citation type="submission" date="2014-11" db="EMBL/GenBank/DDBJ databases">
        <authorList>
            <person name="Zhu J."/>
            <person name="Qi W."/>
            <person name="Song R."/>
        </authorList>
    </citation>
    <scope>NUCLEOTIDE SEQUENCE [LARGE SCALE GENOMIC DNA]</scope>
</reference>
<keyword evidence="2" id="KW-0732">Signal</keyword>
<evidence type="ECO:0000313" key="3">
    <source>
        <dbReference type="EMBL" id="CEM22932.1"/>
    </source>
</evidence>
<gene>
    <name evidence="3" type="ORF">Vbra_16925</name>
</gene>
<dbReference type="VEuPathDB" id="CryptoDB:Vbra_16925"/>
<feature type="compositionally biased region" description="Low complexity" evidence="1">
    <location>
        <begin position="160"/>
        <end position="174"/>
    </location>
</feature>
<name>A0A0G4G3Z7_VITBC</name>
<accession>A0A0G4G3Z7</accession>
<dbReference type="EMBL" id="CDMY01000562">
    <property type="protein sequence ID" value="CEM22932.1"/>
    <property type="molecule type" value="Genomic_DNA"/>
</dbReference>
<organism evidence="3 4">
    <name type="scientific">Vitrella brassicaformis (strain CCMP3155)</name>
    <dbReference type="NCBI Taxonomy" id="1169540"/>
    <lineage>
        <taxon>Eukaryota</taxon>
        <taxon>Sar</taxon>
        <taxon>Alveolata</taxon>
        <taxon>Colpodellida</taxon>
        <taxon>Vitrellaceae</taxon>
        <taxon>Vitrella</taxon>
    </lineage>
</organism>
<evidence type="ECO:0000313" key="4">
    <source>
        <dbReference type="Proteomes" id="UP000041254"/>
    </source>
</evidence>
<dbReference type="InParanoid" id="A0A0G4G3Z7"/>
<proteinExistence type="predicted"/>
<sequence length="292" mass="31560">MNHSARSLLFLVAVQAAHIQSSTTPPPAVSSNTDTSVDDYGVWRTDDEQYTPVRTAPHYHHLAIEDLMWVDLSAVSTIESIVLNFKNGDEFYGLVTGIVRKGRKGESQQESTGPAMTVYFGGFILELYINGLVLYGANGGQVLHQARFTTFKVPASPNRTNTNTDTTTTSSSSSHNLRQRALQGGAFFGPGSAFDGAFGGPISAVDSDRRLDDCPAGGCGTARIGRGLNRRRAQNCQWQTGVEGGYDPCNSPAVSTANLFDPTRDQMLGIDPVSCNDFMTFGCNFEQRNGWA</sequence>
<feature type="signal peptide" evidence="2">
    <location>
        <begin position="1"/>
        <end position="16"/>
    </location>
</feature>
<dbReference type="Proteomes" id="UP000041254">
    <property type="component" value="Unassembled WGS sequence"/>
</dbReference>
<feature type="chain" id="PRO_5005189468" evidence="2">
    <location>
        <begin position="17"/>
        <end position="292"/>
    </location>
</feature>
<keyword evidence="4" id="KW-1185">Reference proteome</keyword>
<dbReference type="AlphaFoldDB" id="A0A0G4G3Z7"/>
<evidence type="ECO:0000256" key="1">
    <source>
        <dbReference type="SAM" id="MobiDB-lite"/>
    </source>
</evidence>
<feature type="region of interest" description="Disordered" evidence="1">
    <location>
        <begin position="154"/>
        <end position="176"/>
    </location>
</feature>
<protein>
    <submittedName>
        <fullName evidence="3">Uncharacterized protein</fullName>
    </submittedName>
</protein>